<evidence type="ECO:0000256" key="3">
    <source>
        <dbReference type="PROSITE-ProRule" id="PRU00023"/>
    </source>
</evidence>
<dbReference type="InterPro" id="IPR050745">
    <property type="entry name" value="Multifunctional_regulatory"/>
</dbReference>
<protein>
    <submittedName>
        <fullName evidence="4">Ankyrin repeat and KH domain-containing protein 1</fullName>
    </submittedName>
</protein>
<sequence length="232" mass="25676">MAETKDQVQLDDSILFETIASGCFSEIHELLRLCDHKAPNFSGHAHLFLLQDGARLELRDDNGNTPLLICSKESFPGIVGKLLSMGADVNAKNNLGDTALMLATSRKVIELLLEDRRLHLDEQNSTGNTALMSTIETSHLQKVKLLINAGADPKSNASLVNSSNESAFDVAKRRGFGKLLEWLYRAKESNSNPLQLAVGENDFESCATLLRFNLCDKEESLSIRPDISWRFS</sequence>
<dbReference type="Proteomes" id="UP001233172">
    <property type="component" value="Unassembled WGS sequence"/>
</dbReference>
<name>A0AAD8BBB2_BIOPF</name>
<accession>A0AAD8BBB2</accession>
<dbReference type="GO" id="GO:2000812">
    <property type="term" value="P:regulation of barbed-end actin filament capping"/>
    <property type="evidence" value="ECO:0007669"/>
    <property type="project" value="TreeGrafter"/>
</dbReference>
<dbReference type="PROSITE" id="PS50088">
    <property type="entry name" value="ANK_REPEAT"/>
    <property type="match status" value="2"/>
</dbReference>
<dbReference type="InterPro" id="IPR036770">
    <property type="entry name" value="Ankyrin_rpt-contain_sf"/>
</dbReference>
<keyword evidence="2 3" id="KW-0040">ANK repeat</keyword>
<dbReference type="Gene3D" id="1.25.40.20">
    <property type="entry name" value="Ankyrin repeat-containing domain"/>
    <property type="match status" value="1"/>
</dbReference>
<dbReference type="EMBL" id="JASAOG010000103">
    <property type="protein sequence ID" value="KAK0051492.1"/>
    <property type="molecule type" value="Genomic_DNA"/>
</dbReference>
<reference evidence="4" key="2">
    <citation type="submission" date="2023-04" db="EMBL/GenBank/DDBJ databases">
        <authorList>
            <person name="Bu L."/>
            <person name="Lu L."/>
            <person name="Laidemitt M.R."/>
            <person name="Zhang S.M."/>
            <person name="Mutuku M."/>
            <person name="Mkoji G."/>
            <person name="Steinauer M."/>
            <person name="Loker E.S."/>
        </authorList>
    </citation>
    <scope>NUCLEOTIDE SEQUENCE</scope>
    <source>
        <strain evidence="4">KasaAsao</strain>
        <tissue evidence="4">Whole Snail</tissue>
    </source>
</reference>
<evidence type="ECO:0000313" key="4">
    <source>
        <dbReference type="EMBL" id="KAK0051492.1"/>
    </source>
</evidence>
<dbReference type="AlphaFoldDB" id="A0AAD8BBB2"/>
<reference evidence="4" key="1">
    <citation type="journal article" date="2023" name="PLoS Negl. Trop. Dis.">
        <title>A genome sequence for Biomphalaria pfeifferi, the major vector snail for the human-infecting parasite Schistosoma mansoni.</title>
        <authorList>
            <person name="Bu L."/>
            <person name="Lu L."/>
            <person name="Laidemitt M.R."/>
            <person name="Zhang S.M."/>
            <person name="Mutuku M."/>
            <person name="Mkoji G."/>
            <person name="Steinauer M."/>
            <person name="Loker E.S."/>
        </authorList>
    </citation>
    <scope>NUCLEOTIDE SEQUENCE</scope>
    <source>
        <strain evidence="4">KasaAsao</strain>
    </source>
</reference>
<organism evidence="4 5">
    <name type="scientific">Biomphalaria pfeifferi</name>
    <name type="common">Bloodfluke planorb</name>
    <name type="synonym">Freshwater snail</name>
    <dbReference type="NCBI Taxonomy" id="112525"/>
    <lineage>
        <taxon>Eukaryota</taxon>
        <taxon>Metazoa</taxon>
        <taxon>Spiralia</taxon>
        <taxon>Lophotrochozoa</taxon>
        <taxon>Mollusca</taxon>
        <taxon>Gastropoda</taxon>
        <taxon>Heterobranchia</taxon>
        <taxon>Euthyneura</taxon>
        <taxon>Panpulmonata</taxon>
        <taxon>Hygrophila</taxon>
        <taxon>Lymnaeoidea</taxon>
        <taxon>Planorbidae</taxon>
        <taxon>Biomphalaria</taxon>
    </lineage>
</organism>
<dbReference type="GO" id="GO:0005737">
    <property type="term" value="C:cytoplasm"/>
    <property type="evidence" value="ECO:0007669"/>
    <property type="project" value="TreeGrafter"/>
</dbReference>
<dbReference type="PROSITE" id="PS50297">
    <property type="entry name" value="ANK_REP_REGION"/>
    <property type="match status" value="2"/>
</dbReference>
<dbReference type="PANTHER" id="PTHR24189:SF50">
    <property type="entry name" value="ANKYRIN REPEAT AND SOCS BOX PROTEIN 2"/>
    <property type="match status" value="1"/>
</dbReference>
<keyword evidence="1" id="KW-0677">Repeat</keyword>
<feature type="repeat" description="ANK" evidence="3">
    <location>
        <begin position="62"/>
        <end position="94"/>
    </location>
</feature>
<dbReference type="InterPro" id="IPR002110">
    <property type="entry name" value="Ankyrin_rpt"/>
</dbReference>
<dbReference type="GO" id="GO:0005634">
    <property type="term" value="C:nucleus"/>
    <property type="evidence" value="ECO:0007669"/>
    <property type="project" value="TreeGrafter"/>
</dbReference>
<dbReference type="SMART" id="SM00248">
    <property type="entry name" value="ANK"/>
    <property type="match status" value="4"/>
</dbReference>
<keyword evidence="5" id="KW-1185">Reference proteome</keyword>
<feature type="repeat" description="ANK" evidence="3">
    <location>
        <begin position="126"/>
        <end position="158"/>
    </location>
</feature>
<evidence type="ECO:0000256" key="1">
    <source>
        <dbReference type="ARBA" id="ARBA00022737"/>
    </source>
</evidence>
<evidence type="ECO:0000256" key="2">
    <source>
        <dbReference type="ARBA" id="ARBA00023043"/>
    </source>
</evidence>
<proteinExistence type="predicted"/>
<comment type="caution">
    <text evidence="4">The sequence shown here is derived from an EMBL/GenBank/DDBJ whole genome shotgun (WGS) entry which is preliminary data.</text>
</comment>
<evidence type="ECO:0000313" key="5">
    <source>
        <dbReference type="Proteomes" id="UP001233172"/>
    </source>
</evidence>
<dbReference type="PANTHER" id="PTHR24189">
    <property type="entry name" value="MYOTROPHIN"/>
    <property type="match status" value="1"/>
</dbReference>
<dbReference type="Pfam" id="PF12796">
    <property type="entry name" value="Ank_2"/>
    <property type="match status" value="1"/>
</dbReference>
<dbReference type="SUPFAM" id="SSF48403">
    <property type="entry name" value="Ankyrin repeat"/>
    <property type="match status" value="1"/>
</dbReference>
<gene>
    <name evidence="4" type="ORF">Bpfe_019071</name>
</gene>